<evidence type="ECO:0000313" key="3">
    <source>
        <dbReference type="Proteomes" id="UP000310200"/>
    </source>
</evidence>
<dbReference type="GO" id="GO:0019005">
    <property type="term" value="C:SCF ubiquitin ligase complex"/>
    <property type="evidence" value="ECO:0007669"/>
    <property type="project" value="TreeGrafter"/>
</dbReference>
<dbReference type="SMART" id="SM00367">
    <property type="entry name" value="LRR_CC"/>
    <property type="match status" value="3"/>
</dbReference>
<dbReference type="PROSITE" id="PS50181">
    <property type="entry name" value="FBOX"/>
    <property type="match status" value="1"/>
</dbReference>
<dbReference type="Pfam" id="PF12937">
    <property type="entry name" value="F-box-like"/>
    <property type="match status" value="1"/>
</dbReference>
<comment type="caution">
    <text evidence="2">The sequence shown here is derived from an EMBL/GenBank/DDBJ whole genome shotgun (WGS) entry which is preliminary data.</text>
</comment>
<feature type="domain" description="F-box" evidence="1">
    <location>
        <begin position="395"/>
        <end position="434"/>
    </location>
</feature>
<dbReference type="Pfam" id="PF25372">
    <property type="entry name" value="DUF7885"/>
    <property type="match status" value="1"/>
</dbReference>
<evidence type="ECO:0000259" key="1">
    <source>
        <dbReference type="PROSITE" id="PS50181"/>
    </source>
</evidence>
<protein>
    <submittedName>
        <fullName evidence="2">F-box/LRR-repeat protein 4</fullName>
    </submittedName>
</protein>
<organism evidence="2 3">
    <name type="scientific">Temnothorax longispinosus</name>
    <dbReference type="NCBI Taxonomy" id="300112"/>
    <lineage>
        <taxon>Eukaryota</taxon>
        <taxon>Metazoa</taxon>
        <taxon>Ecdysozoa</taxon>
        <taxon>Arthropoda</taxon>
        <taxon>Hexapoda</taxon>
        <taxon>Insecta</taxon>
        <taxon>Pterygota</taxon>
        <taxon>Neoptera</taxon>
        <taxon>Endopterygota</taxon>
        <taxon>Hymenoptera</taxon>
        <taxon>Apocrita</taxon>
        <taxon>Aculeata</taxon>
        <taxon>Formicoidea</taxon>
        <taxon>Formicidae</taxon>
        <taxon>Myrmicinae</taxon>
        <taxon>Temnothorax</taxon>
    </lineage>
</organism>
<dbReference type="EMBL" id="QBLH01003256">
    <property type="protein sequence ID" value="TGZ41048.1"/>
    <property type="molecule type" value="Genomic_DNA"/>
</dbReference>
<dbReference type="Gene3D" id="3.80.10.10">
    <property type="entry name" value="Ribonuclease Inhibitor"/>
    <property type="match status" value="2"/>
</dbReference>
<dbReference type="InterPro" id="IPR006553">
    <property type="entry name" value="Leu-rich_rpt_Cys-con_subtyp"/>
</dbReference>
<name>A0A4S2K2V6_9HYME</name>
<dbReference type="PANTHER" id="PTHR13318:SF190">
    <property type="entry name" value="PARTNER OF PAIRED, ISOFORM B"/>
    <property type="match status" value="1"/>
</dbReference>
<dbReference type="AlphaFoldDB" id="A0A4S2K2V6"/>
<dbReference type="InterPro" id="IPR032675">
    <property type="entry name" value="LRR_dom_sf"/>
</dbReference>
<reference evidence="2 3" key="1">
    <citation type="journal article" date="2019" name="Philos. Trans. R. Soc. Lond., B, Biol. Sci.">
        <title>Ant behaviour and brain gene expression of defending hosts depend on the ecological success of the intruding social parasite.</title>
        <authorList>
            <person name="Kaur R."/>
            <person name="Stoldt M."/>
            <person name="Jongepier E."/>
            <person name="Feldmeyer B."/>
            <person name="Menzel F."/>
            <person name="Bornberg-Bauer E."/>
            <person name="Foitzik S."/>
        </authorList>
    </citation>
    <scope>NUCLEOTIDE SEQUENCE [LARGE SCALE GENOMIC DNA]</scope>
    <source>
        <tissue evidence="2">Whole body</tissue>
    </source>
</reference>
<dbReference type="PANTHER" id="PTHR13318">
    <property type="entry name" value="PARTNER OF PAIRED, ISOFORM B-RELATED"/>
    <property type="match status" value="1"/>
</dbReference>
<dbReference type="InterPro" id="IPR001810">
    <property type="entry name" value="F-box_dom"/>
</dbReference>
<evidence type="ECO:0000313" key="2">
    <source>
        <dbReference type="EMBL" id="TGZ41048.1"/>
    </source>
</evidence>
<dbReference type="Proteomes" id="UP000310200">
    <property type="component" value="Unassembled WGS sequence"/>
</dbReference>
<dbReference type="STRING" id="300112.A0A4S2K2V6"/>
<dbReference type="GO" id="GO:0031146">
    <property type="term" value="P:SCF-dependent proteasomal ubiquitin-dependent protein catabolic process"/>
    <property type="evidence" value="ECO:0007669"/>
    <property type="project" value="TreeGrafter"/>
</dbReference>
<proteinExistence type="predicted"/>
<dbReference type="InterPro" id="IPR057207">
    <property type="entry name" value="FBXL15_LRR"/>
</dbReference>
<gene>
    <name evidence="2" type="ORF">DBV15_12168</name>
</gene>
<sequence>MQANIEFHEAVYPIRVSLYEIYNPGNVIQIWAQDPNNQWLQLWNGSSQIVSPTSRSFSPPLSHPCNFKTKMLRLVFENSSPKSYTKLNAVMLIGTSDLILSKNPNESLTNLLKKFNCIMTSHYQSFYCESCNRYPYIGKVSVGEEDSVDFIYQFVKKRSVAKNHQNISIFHTAPDIIGPPKFPNYGELFHLPFFLGHMLRNNDVDISIAPWQNTEPMRRLDFVRWYEATIENNYIDVEFHEAVYPIRVSIYEVYNPGNVIQIWAQDPNKQWFQLWNGSSQIVPPTSRLFSPPLSHPCYFKTKMLRLVFENSSPKSYTKLDAVMLIGTSDLILPRYPRESLQNLLKKFNCMYSPCHDDVHNLTADLKSAYSDIVHLQQNFPEYCFICKRGVWICQEDEMLLKILKNLDLTTLCRMSKINRRFNYLTRDPELYTRLNMRNVSPICINIFRYFTSRCKYLQQLDLTASKFHVKNFVKFLDNCGRRLTHLRLSYCQSVHKVVLFKISEMCKNLKELDLNNCLKINDEGFSCLEKLNSLEHLNLCDTRITSERLCKILQKNQRMRELHLAPVLRTNLDIDAVAIKLRYLCPNLEAINLHRTINHTSKSINAFADCKNLRKVYGYPIAADSLYKLLSSCQRLEVVCLCRIVLTNRNLELLTQCRNLGRLYLFRMELDTPDKYSIILEQCSKLQEFYLIFCNISDCLVNQWKERYPHKY</sequence>
<dbReference type="SUPFAM" id="SSF52047">
    <property type="entry name" value="RNI-like"/>
    <property type="match status" value="1"/>
</dbReference>
<keyword evidence="3" id="KW-1185">Reference proteome</keyword>
<accession>A0A4S2K2V6</accession>